<proteinExistence type="predicted"/>
<reference evidence="2 3" key="1">
    <citation type="submission" date="2019-08" db="EMBL/GenBank/DDBJ databases">
        <title>Deep-cultivation of Planctomycetes and their phenomic and genomic characterization uncovers novel biology.</title>
        <authorList>
            <person name="Wiegand S."/>
            <person name="Jogler M."/>
            <person name="Boedeker C."/>
            <person name="Pinto D."/>
            <person name="Vollmers J."/>
            <person name="Rivas-Marin E."/>
            <person name="Kohn T."/>
            <person name="Peeters S.H."/>
            <person name="Heuer A."/>
            <person name="Rast P."/>
            <person name="Oberbeckmann S."/>
            <person name="Bunk B."/>
            <person name="Jeske O."/>
            <person name="Meyerdierks A."/>
            <person name="Storesund J.E."/>
            <person name="Kallscheuer N."/>
            <person name="Luecker S."/>
            <person name="Lage O.M."/>
            <person name="Pohl T."/>
            <person name="Merkel B.J."/>
            <person name="Hornburger P."/>
            <person name="Mueller R.-W."/>
            <person name="Bruemmer F."/>
            <person name="Labrenz M."/>
            <person name="Spormann A.M."/>
            <person name="Op den Camp H."/>
            <person name="Overmann J."/>
            <person name="Amann R."/>
            <person name="Jetten M.S.M."/>
            <person name="Mascher T."/>
            <person name="Medema M.H."/>
            <person name="Devos D.P."/>
            <person name="Kaster A.-K."/>
            <person name="Ovreas L."/>
            <person name="Rohde M."/>
            <person name="Galperin M.Y."/>
            <person name="Jogler C."/>
        </authorList>
    </citation>
    <scope>NUCLEOTIDE SEQUENCE [LARGE SCALE GENOMIC DNA]</scope>
    <source>
        <strain evidence="2 3">OJF2</strain>
    </source>
</reference>
<dbReference type="Proteomes" id="UP000324233">
    <property type="component" value="Chromosome"/>
</dbReference>
<gene>
    <name evidence="2" type="ORF">OJF2_14100</name>
</gene>
<name>A0A5B9VYV9_9BACT</name>
<evidence type="ECO:0000313" key="3">
    <source>
        <dbReference type="Proteomes" id="UP000324233"/>
    </source>
</evidence>
<evidence type="ECO:0000256" key="1">
    <source>
        <dbReference type="SAM" id="MobiDB-lite"/>
    </source>
</evidence>
<dbReference type="EMBL" id="CP042997">
    <property type="protein sequence ID" value="QEH32925.1"/>
    <property type="molecule type" value="Genomic_DNA"/>
</dbReference>
<feature type="region of interest" description="Disordered" evidence="1">
    <location>
        <begin position="377"/>
        <end position="425"/>
    </location>
</feature>
<sequence length="472" mass="47887">MRDVAGYGRSWTDDAYGYGESRPGIKPAAPDAGDYMRSPQTFGTPPRVRAMEAKAGSIGRAFTEDQNRMIGRAAMSNADIRRESDGQALSMMSPEQRSAYDANTARDLGRRFPFIAANPGVAAQQPGAALAGIAGGLPGLEHVAPQVPAAQPGPRIGVAGAPGLGRPGVAICGAAAPPGPQAPARIQPGGPIAQGAAMPGGVGAGLAAPAGPAPGAAPRPPIQNMSPEFIAGVAPRVQKHYMQTAPDAAGGSPFIAAFGRPGVSGREFQPGGVRSLPMPPGQQHAVFDPFKPTGVVPEEIQKANAAWVARQDAQTSLTSAQAEQHRATAAFMQRFGPLMAARELNGMFDPKSPAGQQFQGGLEDLMRQAFPGLKPAAPGVPAAPHPPAIPAMPGDQATAGGRPFMPFPPGLKPPTTPGTQAPAPPAAVAPGGGLGAGPWGIIPNPVAPPGYRPSRAPLEDFLGAIFGGWGNP</sequence>
<keyword evidence="3" id="KW-1185">Reference proteome</keyword>
<evidence type="ECO:0000313" key="2">
    <source>
        <dbReference type="EMBL" id="QEH32925.1"/>
    </source>
</evidence>
<accession>A0A5B9VYV9</accession>
<organism evidence="2 3">
    <name type="scientific">Aquisphaera giovannonii</name>
    <dbReference type="NCBI Taxonomy" id="406548"/>
    <lineage>
        <taxon>Bacteria</taxon>
        <taxon>Pseudomonadati</taxon>
        <taxon>Planctomycetota</taxon>
        <taxon>Planctomycetia</taxon>
        <taxon>Isosphaerales</taxon>
        <taxon>Isosphaeraceae</taxon>
        <taxon>Aquisphaera</taxon>
    </lineage>
</organism>
<feature type="region of interest" description="Disordered" evidence="1">
    <location>
        <begin position="16"/>
        <end position="45"/>
    </location>
</feature>
<dbReference type="KEGG" id="agv:OJF2_14100"/>
<protein>
    <submittedName>
        <fullName evidence="2">Uncharacterized protein</fullName>
    </submittedName>
</protein>
<feature type="compositionally biased region" description="Pro residues" evidence="1">
    <location>
        <begin position="405"/>
        <end position="425"/>
    </location>
</feature>
<feature type="compositionally biased region" description="Pro residues" evidence="1">
    <location>
        <begin position="381"/>
        <end position="390"/>
    </location>
</feature>
<dbReference type="AlphaFoldDB" id="A0A5B9VYV9"/>